<keyword evidence="6 12" id="KW-0808">Transferase</keyword>
<evidence type="ECO:0000256" key="5">
    <source>
        <dbReference type="ARBA" id="ARBA00022603"/>
    </source>
</evidence>
<organism evidence="14 15">
    <name type="scientific">Gehongia tenuis</name>
    <dbReference type="NCBI Taxonomy" id="2763655"/>
    <lineage>
        <taxon>Bacteria</taxon>
        <taxon>Bacillati</taxon>
        <taxon>Bacillota</taxon>
        <taxon>Clostridia</taxon>
        <taxon>Christensenellales</taxon>
        <taxon>Christensenellaceae</taxon>
        <taxon>Gehongia</taxon>
    </lineage>
</organism>
<dbReference type="GO" id="GO:0002935">
    <property type="term" value="F:tRNA (adenine(37)-C2)-methyltransferase activity"/>
    <property type="evidence" value="ECO:0007669"/>
    <property type="project" value="UniProtKB-UniRule"/>
</dbReference>
<dbReference type="GO" id="GO:0000049">
    <property type="term" value="F:tRNA binding"/>
    <property type="evidence" value="ECO:0007669"/>
    <property type="project" value="UniProtKB-UniRule"/>
</dbReference>
<dbReference type="InterPro" id="IPR013785">
    <property type="entry name" value="Aldolase_TIM"/>
</dbReference>
<dbReference type="PANTHER" id="PTHR30544">
    <property type="entry name" value="23S RRNA METHYLTRANSFERASE"/>
    <property type="match status" value="1"/>
</dbReference>
<dbReference type="RefSeq" id="WP_249314734.1">
    <property type="nucleotide sequence ID" value="NZ_JACRSR010000001.1"/>
</dbReference>
<comment type="catalytic activity">
    <reaction evidence="12">
        <text>adenosine(2503) in 23S rRNA + 2 reduced [2Fe-2S]-[ferredoxin] + 2 S-adenosyl-L-methionine = 2-methyladenosine(2503) in 23S rRNA + 5'-deoxyadenosine + L-methionine + 2 oxidized [2Fe-2S]-[ferredoxin] + S-adenosyl-L-homocysteine</text>
        <dbReference type="Rhea" id="RHEA:42916"/>
        <dbReference type="Rhea" id="RHEA-COMP:10000"/>
        <dbReference type="Rhea" id="RHEA-COMP:10001"/>
        <dbReference type="Rhea" id="RHEA-COMP:10152"/>
        <dbReference type="Rhea" id="RHEA-COMP:10282"/>
        <dbReference type="ChEBI" id="CHEBI:17319"/>
        <dbReference type="ChEBI" id="CHEBI:33737"/>
        <dbReference type="ChEBI" id="CHEBI:33738"/>
        <dbReference type="ChEBI" id="CHEBI:57844"/>
        <dbReference type="ChEBI" id="CHEBI:57856"/>
        <dbReference type="ChEBI" id="CHEBI:59789"/>
        <dbReference type="ChEBI" id="CHEBI:74411"/>
        <dbReference type="ChEBI" id="CHEBI:74497"/>
        <dbReference type="EC" id="2.1.1.192"/>
    </reaction>
</comment>
<keyword evidence="4 12" id="KW-0698">rRNA processing</keyword>
<keyword evidence="2 12" id="KW-0004">4Fe-4S</keyword>
<gene>
    <name evidence="12 14" type="primary">rlmN</name>
    <name evidence="14" type="ORF">H8696_02775</name>
</gene>
<dbReference type="Proteomes" id="UP000623172">
    <property type="component" value="Unassembled WGS sequence"/>
</dbReference>
<dbReference type="GO" id="GO:0005737">
    <property type="term" value="C:cytoplasm"/>
    <property type="evidence" value="ECO:0007669"/>
    <property type="project" value="UniProtKB-SubCell"/>
</dbReference>
<dbReference type="PANTHER" id="PTHR30544:SF5">
    <property type="entry name" value="RADICAL SAM CORE DOMAIN-CONTAINING PROTEIN"/>
    <property type="match status" value="1"/>
</dbReference>
<dbReference type="CDD" id="cd01335">
    <property type="entry name" value="Radical_SAM"/>
    <property type="match status" value="1"/>
</dbReference>
<evidence type="ECO:0000256" key="12">
    <source>
        <dbReference type="HAMAP-Rule" id="MF_01849"/>
    </source>
</evidence>
<keyword evidence="11 12" id="KW-0411">Iron-sulfur</keyword>
<accession>A0A926D3D4</accession>
<evidence type="ECO:0000256" key="8">
    <source>
        <dbReference type="ARBA" id="ARBA00022694"/>
    </source>
</evidence>
<dbReference type="InterPro" id="IPR048641">
    <property type="entry name" value="RlmN_N"/>
</dbReference>
<evidence type="ECO:0000256" key="1">
    <source>
        <dbReference type="ARBA" id="ARBA00004496"/>
    </source>
</evidence>
<evidence type="ECO:0000256" key="11">
    <source>
        <dbReference type="ARBA" id="ARBA00023014"/>
    </source>
</evidence>
<evidence type="ECO:0000256" key="3">
    <source>
        <dbReference type="ARBA" id="ARBA00022490"/>
    </source>
</evidence>
<dbReference type="SFLD" id="SFLDG01062">
    <property type="entry name" value="methyltransferase_(Class_A)"/>
    <property type="match status" value="1"/>
</dbReference>
<comment type="subcellular location">
    <subcellularLocation>
        <location evidence="1 12">Cytoplasm</location>
    </subcellularLocation>
</comment>
<evidence type="ECO:0000313" key="14">
    <source>
        <dbReference type="EMBL" id="MBC8530767.1"/>
    </source>
</evidence>
<dbReference type="Pfam" id="PF04055">
    <property type="entry name" value="Radical_SAM"/>
    <property type="match status" value="1"/>
</dbReference>
<dbReference type="SUPFAM" id="SSF102114">
    <property type="entry name" value="Radical SAM enzymes"/>
    <property type="match status" value="1"/>
</dbReference>
<dbReference type="InterPro" id="IPR040072">
    <property type="entry name" value="Methyltransferase_A"/>
</dbReference>
<sequence>MKKAMLDMTLPELQWAVKELGQPAYRAKQLREWLSRDVDFEGMAVLPKTFRTALSEHFRRGGVKILEKRVSEIDGTTKYLFLLEDHNIIEGVYMPYHYGNTLCISTQVGCRMGCAFCASTLEGCVRNLEADEMLGEVLAVNADKGGGDRRGVTNIVLMGSGEPLDNYDNVVRFLRRVHDPDILGVSYRNISLSTCGLTPRMEDFLGEELPVTLCVSLHGPDDETRQRLIPAAKAYPLTELMAVCRKYVERTGRRFIFEYALVKGINDGREAALKLARLLRGFQCHVNVIPLNEVSDIGLAGPSPEGVRIFLETLEAQGISATRRRTMGADIAGACGQLRRSKMKNEGERT</sequence>
<keyword evidence="5 12" id="KW-0489">Methyltransferase</keyword>
<dbReference type="SFLD" id="SFLDS00029">
    <property type="entry name" value="Radical_SAM"/>
    <property type="match status" value="1"/>
</dbReference>
<comment type="miscellaneous">
    <text evidence="12">Reaction proceeds by a ping-pong mechanism involving intermediate methylation of a conserved cysteine residue.</text>
</comment>
<proteinExistence type="inferred from homology"/>
<dbReference type="GO" id="GO:0046872">
    <property type="term" value="F:metal ion binding"/>
    <property type="evidence" value="ECO:0007669"/>
    <property type="project" value="UniProtKB-KW"/>
</dbReference>
<dbReference type="GO" id="GO:0070040">
    <property type="term" value="F:rRNA (adenine(2503)-C2-)-methyltransferase activity"/>
    <property type="evidence" value="ECO:0007669"/>
    <property type="project" value="UniProtKB-UniRule"/>
</dbReference>
<dbReference type="AlphaFoldDB" id="A0A926D3D4"/>
<feature type="binding site" evidence="12">
    <location>
        <position position="110"/>
    </location>
    <ligand>
        <name>[4Fe-4S] cluster</name>
        <dbReference type="ChEBI" id="CHEBI:49883"/>
        <note>4Fe-4S-S-AdoMet</note>
    </ligand>
</feature>
<protein>
    <recommendedName>
        <fullName evidence="12">Probable dual-specificity RNA methyltransferase RlmN</fullName>
        <ecNumber evidence="12">2.1.1.192</ecNumber>
    </recommendedName>
    <alternativeName>
        <fullName evidence="12">23S rRNA (adenine(2503)-C(2))-methyltransferase</fullName>
    </alternativeName>
    <alternativeName>
        <fullName evidence="12">23S rRNA m2A2503 methyltransferase</fullName>
    </alternativeName>
    <alternativeName>
        <fullName evidence="12">Ribosomal RNA large subunit methyltransferase N</fullName>
    </alternativeName>
    <alternativeName>
        <fullName evidence="12">tRNA (adenine(37)-C(2))-methyltransferase</fullName>
    </alternativeName>
    <alternativeName>
        <fullName evidence="12">tRNA m2A37 methyltransferase</fullName>
    </alternativeName>
</protein>
<feature type="binding site" evidence="12">
    <location>
        <position position="193"/>
    </location>
    <ligand>
        <name>S-adenosyl-L-methionine</name>
        <dbReference type="ChEBI" id="CHEBI:59789"/>
    </ligand>
</feature>
<comment type="caution">
    <text evidence="14">The sequence shown here is derived from an EMBL/GenBank/DDBJ whole genome shotgun (WGS) entry which is preliminary data.</text>
</comment>
<dbReference type="GO" id="GO:0051539">
    <property type="term" value="F:4 iron, 4 sulfur cluster binding"/>
    <property type="evidence" value="ECO:0007669"/>
    <property type="project" value="UniProtKB-UniRule"/>
</dbReference>
<feature type="binding site" evidence="12">
    <location>
        <position position="114"/>
    </location>
    <ligand>
        <name>[4Fe-4S] cluster</name>
        <dbReference type="ChEBI" id="CHEBI:49883"/>
        <note>4Fe-4S-S-AdoMet</note>
    </ligand>
</feature>
<dbReference type="SFLD" id="SFLDF00275">
    <property type="entry name" value="adenosine_C2_methyltransferase"/>
    <property type="match status" value="1"/>
</dbReference>
<evidence type="ECO:0000256" key="10">
    <source>
        <dbReference type="ARBA" id="ARBA00023004"/>
    </source>
</evidence>
<dbReference type="InterPro" id="IPR027492">
    <property type="entry name" value="RNA_MTrfase_RlmN"/>
</dbReference>
<keyword evidence="15" id="KW-1185">Reference proteome</keyword>
<dbReference type="EC" id="2.1.1.192" evidence="12"/>
<dbReference type="InterPro" id="IPR058240">
    <property type="entry name" value="rSAM_sf"/>
</dbReference>
<dbReference type="FunFam" id="3.20.20.70:FF:000014">
    <property type="entry name" value="Probable dual-specificity RNA methyltransferase RlmN"/>
    <property type="match status" value="1"/>
</dbReference>
<dbReference type="Gene3D" id="3.20.20.70">
    <property type="entry name" value="Aldolase class I"/>
    <property type="match status" value="1"/>
</dbReference>
<feature type="binding site" evidence="12">
    <location>
        <position position="292"/>
    </location>
    <ligand>
        <name>S-adenosyl-L-methionine</name>
        <dbReference type="ChEBI" id="CHEBI:59789"/>
    </ligand>
</feature>
<name>A0A926D3D4_9FIRM</name>
<evidence type="ECO:0000256" key="7">
    <source>
        <dbReference type="ARBA" id="ARBA00022691"/>
    </source>
</evidence>
<dbReference type="InterPro" id="IPR004383">
    <property type="entry name" value="rRNA_lsu_MTrfase_RlmN/Cfr"/>
</dbReference>
<evidence type="ECO:0000259" key="13">
    <source>
        <dbReference type="PROSITE" id="PS51918"/>
    </source>
</evidence>
<keyword evidence="8 12" id="KW-0819">tRNA processing</keyword>
<feature type="active site" description="Proton acceptor" evidence="12">
    <location>
        <position position="90"/>
    </location>
</feature>
<evidence type="ECO:0000313" key="15">
    <source>
        <dbReference type="Proteomes" id="UP000623172"/>
    </source>
</evidence>
<dbReference type="Gene3D" id="1.10.150.530">
    <property type="match status" value="1"/>
</dbReference>
<dbReference type="PROSITE" id="PS51918">
    <property type="entry name" value="RADICAL_SAM"/>
    <property type="match status" value="1"/>
</dbReference>
<feature type="active site" description="S-methylcysteine intermediate" evidence="12">
    <location>
        <position position="335"/>
    </location>
</feature>
<feature type="binding site" evidence="12">
    <location>
        <begin position="216"/>
        <end position="218"/>
    </location>
    <ligand>
        <name>S-adenosyl-L-methionine</name>
        <dbReference type="ChEBI" id="CHEBI:59789"/>
    </ligand>
</feature>
<comment type="caution">
    <text evidence="12">Lacks conserved residue(s) required for the propagation of feature annotation.</text>
</comment>
<dbReference type="GO" id="GO:0070475">
    <property type="term" value="P:rRNA base methylation"/>
    <property type="evidence" value="ECO:0007669"/>
    <property type="project" value="UniProtKB-UniRule"/>
</dbReference>
<keyword evidence="10 12" id="KW-0408">Iron</keyword>
<reference evidence="14" key="1">
    <citation type="submission" date="2020-08" db="EMBL/GenBank/DDBJ databases">
        <title>Genome public.</title>
        <authorList>
            <person name="Liu C."/>
            <person name="Sun Q."/>
        </authorList>
    </citation>
    <scope>NUCLEOTIDE SEQUENCE</scope>
    <source>
        <strain evidence="14">NSJ-53</strain>
    </source>
</reference>
<evidence type="ECO:0000256" key="6">
    <source>
        <dbReference type="ARBA" id="ARBA00022679"/>
    </source>
</evidence>
<evidence type="ECO:0000256" key="4">
    <source>
        <dbReference type="ARBA" id="ARBA00022552"/>
    </source>
</evidence>
<comment type="function">
    <text evidence="12">Specifically methylates position 2 of adenine 2503 in 23S rRNA and position 2 of adenine 37 in tRNAs.</text>
</comment>
<evidence type="ECO:0000256" key="2">
    <source>
        <dbReference type="ARBA" id="ARBA00022485"/>
    </source>
</evidence>
<dbReference type="GO" id="GO:0030488">
    <property type="term" value="P:tRNA methylation"/>
    <property type="evidence" value="ECO:0007669"/>
    <property type="project" value="UniProtKB-UniRule"/>
</dbReference>
<dbReference type="PIRSF" id="PIRSF006004">
    <property type="entry name" value="CHP00048"/>
    <property type="match status" value="1"/>
</dbReference>
<comment type="catalytic activity">
    <reaction evidence="12">
        <text>adenosine(37) in tRNA + 2 reduced [2Fe-2S]-[ferredoxin] + 2 S-adenosyl-L-methionine = 2-methyladenosine(37) in tRNA + 5'-deoxyadenosine + L-methionine + 2 oxidized [2Fe-2S]-[ferredoxin] + S-adenosyl-L-homocysteine</text>
        <dbReference type="Rhea" id="RHEA:43332"/>
        <dbReference type="Rhea" id="RHEA-COMP:10000"/>
        <dbReference type="Rhea" id="RHEA-COMP:10001"/>
        <dbReference type="Rhea" id="RHEA-COMP:10162"/>
        <dbReference type="Rhea" id="RHEA-COMP:10485"/>
        <dbReference type="ChEBI" id="CHEBI:17319"/>
        <dbReference type="ChEBI" id="CHEBI:33737"/>
        <dbReference type="ChEBI" id="CHEBI:33738"/>
        <dbReference type="ChEBI" id="CHEBI:57844"/>
        <dbReference type="ChEBI" id="CHEBI:57856"/>
        <dbReference type="ChEBI" id="CHEBI:59789"/>
        <dbReference type="ChEBI" id="CHEBI:74411"/>
        <dbReference type="ChEBI" id="CHEBI:74497"/>
        <dbReference type="EC" id="2.1.1.192"/>
    </reaction>
</comment>
<comment type="cofactor">
    <cofactor evidence="12">
        <name>[4Fe-4S] cluster</name>
        <dbReference type="ChEBI" id="CHEBI:49883"/>
    </cofactor>
    <text evidence="12">Binds 1 [4Fe-4S] cluster. The cluster is coordinated with 3 cysteines and an exchangeable S-adenosyl-L-methionine.</text>
</comment>
<feature type="domain" description="Radical SAM core" evidence="13">
    <location>
        <begin position="96"/>
        <end position="330"/>
    </location>
</feature>
<evidence type="ECO:0000256" key="9">
    <source>
        <dbReference type="ARBA" id="ARBA00022723"/>
    </source>
</evidence>
<dbReference type="NCBIfam" id="TIGR00048">
    <property type="entry name" value="rRNA_mod_RlmN"/>
    <property type="match status" value="1"/>
</dbReference>
<feature type="binding site" evidence="12">
    <location>
        <position position="117"/>
    </location>
    <ligand>
        <name>[4Fe-4S] cluster</name>
        <dbReference type="ChEBI" id="CHEBI:49883"/>
        <note>4Fe-4S-S-AdoMet</note>
    </ligand>
</feature>
<feature type="binding site" evidence="12">
    <location>
        <begin position="161"/>
        <end position="162"/>
    </location>
    <ligand>
        <name>S-adenosyl-L-methionine</name>
        <dbReference type="ChEBI" id="CHEBI:59789"/>
    </ligand>
</feature>
<dbReference type="EMBL" id="JACRSR010000001">
    <property type="protein sequence ID" value="MBC8530767.1"/>
    <property type="molecule type" value="Genomic_DNA"/>
</dbReference>
<dbReference type="InterPro" id="IPR007197">
    <property type="entry name" value="rSAM"/>
</dbReference>
<dbReference type="GO" id="GO:0019843">
    <property type="term" value="F:rRNA binding"/>
    <property type="evidence" value="ECO:0007669"/>
    <property type="project" value="UniProtKB-UniRule"/>
</dbReference>
<dbReference type="HAMAP" id="MF_01849">
    <property type="entry name" value="RNA_methyltr_RlmN"/>
    <property type="match status" value="1"/>
</dbReference>
<keyword evidence="12" id="KW-1015">Disulfide bond</keyword>
<keyword evidence="7 12" id="KW-0949">S-adenosyl-L-methionine</keyword>
<dbReference type="Pfam" id="PF21016">
    <property type="entry name" value="RlmN_N"/>
    <property type="match status" value="1"/>
</dbReference>
<comment type="similarity">
    <text evidence="12">Belongs to the radical SAM superfamily. RlmN family.</text>
</comment>
<keyword evidence="3 12" id="KW-0963">Cytoplasm</keyword>
<keyword evidence="9 12" id="KW-0479">Metal-binding</keyword>